<dbReference type="PANTHER" id="PTHR36926">
    <property type="entry name" value="COLICIN V PRODUCTION PROTEIN"/>
    <property type="match status" value="1"/>
</dbReference>
<comment type="subcellular location">
    <subcellularLocation>
        <location evidence="1">Membrane</location>
        <topology evidence="1">Multi-pass membrane protein</topology>
    </subcellularLocation>
</comment>
<dbReference type="AlphaFoldDB" id="A0A1J5RK37"/>
<keyword evidence="4 5" id="KW-0472">Membrane</keyword>
<evidence type="ECO:0000256" key="2">
    <source>
        <dbReference type="ARBA" id="ARBA00022692"/>
    </source>
</evidence>
<name>A0A1J5RK37_9ZZZZ</name>
<proteinExistence type="predicted"/>
<dbReference type="Pfam" id="PF02674">
    <property type="entry name" value="Colicin_V"/>
    <property type="match status" value="1"/>
</dbReference>
<keyword evidence="3 5" id="KW-1133">Transmembrane helix</keyword>
<feature type="transmembrane region" description="Helical" evidence="5">
    <location>
        <begin position="31"/>
        <end position="52"/>
    </location>
</feature>
<dbReference type="GO" id="GO:0009403">
    <property type="term" value="P:toxin biosynthetic process"/>
    <property type="evidence" value="ECO:0007669"/>
    <property type="project" value="InterPro"/>
</dbReference>
<feature type="transmembrane region" description="Helical" evidence="5">
    <location>
        <begin position="105"/>
        <end position="126"/>
    </location>
</feature>
<evidence type="ECO:0000256" key="4">
    <source>
        <dbReference type="ARBA" id="ARBA00023136"/>
    </source>
</evidence>
<evidence type="ECO:0000256" key="1">
    <source>
        <dbReference type="ARBA" id="ARBA00004141"/>
    </source>
</evidence>
<accession>A0A1J5RK37</accession>
<feature type="transmembrane region" description="Helical" evidence="5">
    <location>
        <begin position="64"/>
        <end position="85"/>
    </location>
</feature>
<dbReference type="GO" id="GO:0016020">
    <property type="term" value="C:membrane"/>
    <property type="evidence" value="ECO:0007669"/>
    <property type="project" value="UniProtKB-SubCell"/>
</dbReference>
<sequence>MTGFDYAVLSIIALSSLLGLWRGVVSELLGLAAWVAAFFAARAWGLVAAASLARWISEPAWRAAAGFTAVFLVTLLIFAAARFVLSRLLRAVGLGFADRLLGALFGVMRGVLVVLAAVLVCGMTALPRQHWWREASLAPPLETAVLALKPWLPKAVAQRIRYG</sequence>
<evidence type="ECO:0000313" key="6">
    <source>
        <dbReference type="EMBL" id="OIQ89915.1"/>
    </source>
</evidence>
<dbReference type="PANTHER" id="PTHR36926:SF1">
    <property type="entry name" value="COLICIN V PRODUCTION PROTEIN"/>
    <property type="match status" value="1"/>
</dbReference>
<organism evidence="6">
    <name type="scientific">mine drainage metagenome</name>
    <dbReference type="NCBI Taxonomy" id="410659"/>
    <lineage>
        <taxon>unclassified sequences</taxon>
        <taxon>metagenomes</taxon>
        <taxon>ecological metagenomes</taxon>
    </lineage>
</organism>
<keyword evidence="2 5" id="KW-0812">Transmembrane</keyword>
<dbReference type="InterPro" id="IPR003825">
    <property type="entry name" value="Colicin-V_CvpA"/>
</dbReference>
<evidence type="ECO:0000256" key="3">
    <source>
        <dbReference type="ARBA" id="ARBA00022989"/>
    </source>
</evidence>
<reference evidence="6" key="1">
    <citation type="submission" date="2016-10" db="EMBL/GenBank/DDBJ databases">
        <title>Sequence of Gallionella enrichment culture.</title>
        <authorList>
            <person name="Poehlein A."/>
            <person name="Muehling M."/>
            <person name="Daniel R."/>
        </authorList>
    </citation>
    <scope>NUCLEOTIDE SEQUENCE</scope>
</reference>
<feature type="transmembrane region" description="Helical" evidence="5">
    <location>
        <begin position="7"/>
        <end position="25"/>
    </location>
</feature>
<gene>
    <name evidence="6" type="primary">cvpA_7</name>
    <name evidence="6" type="ORF">GALL_281620</name>
</gene>
<dbReference type="InterPro" id="IPR052719">
    <property type="entry name" value="CvpA-like"/>
</dbReference>
<comment type="caution">
    <text evidence="6">The sequence shown here is derived from an EMBL/GenBank/DDBJ whole genome shotgun (WGS) entry which is preliminary data.</text>
</comment>
<dbReference type="EMBL" id="MLJW01000311">
    <property type="protein sequence ID" value="OIQ89915.1"/>
    <property type="molecule type" value="Genomic_DNA"/>
</dbReference>
<protein>
    <submittedName>
        <fullName evidence="6">Colicin V production protein</fullName>
    </submittedName>
</protein>
<evidence type="ECO:0000256" key="5">
    <source>
        <dbReference type="SAM" id="Phobius"/>
    </source>
</evidence>